<dbReference type="FunFam" id="3.40.1190.10:FF:000004">
    <property type="entry name" value="Dihydrofolate synthase/folylpolyglutamate synthase"/>
    <property type="match status" value="1"/>
</dbReference>
<dbReference type="PANTHER" id="PTHR11136">
    <property type="entry name" value="FOLYLPOLYGLUTAMATE SYNTHASE-RELATED"/>
    <property type="match status" value="1"/>
</dbReference>
<evidence type="ECO:0000256" key="3">
    <source>
        <dbReference type="ARBA" id="ARBA00004799"/>
    </source>
</evidence>
<keyword evidence="9" id="KW-0479">Metal-binding</keyword>
<dbReference type="InterPro" id="IPR013221">
    <property type="entry name" value="Mur_ligase_cen"/>
</dbReference>
<sequence length="428" mass="47581">MNKDIKKTLIPKSTSSLKMWIDYLQSLHPKDIDLSLDRVLHVATKLNLLSPATYVITVGGTNGKGTTCCLLEAIFLSSGMRVGLYTSPHLLQYTERVRIQGVELSDVAHSESMAFIESGRNSISLSYFEFSTLSALHLFRQANLDVVILEVGLGGRLDATNIVDADVAVITSIALDHIEWLGNNRSSIAREKAGIFRPGKPAVIGEVNRPSTLDLAAFDANSVLYAVNRDWWWKSGEIDWCWWNNYYKLTLLPKPTIPLANAATALAVVSCLPFSISEVAVHKGLREASLLGRFQCISRTPLIILDVGHNPHAARYLARRLEEISIDGTIRAVVGMLLDKNIPETLRCLRNQVDIWYCASLKGTRAATSLDLALHLNHHDTRNFKDVLSAWYQALEDSSPEDCVLVFGSFYTVAPVLVELKDKMYINK</sequence>
<dbReference type="RefSeq" id="WP_014888778.1">
    <property type="nucleotide sequence ID" value="NC_018420.1"/>
</dbReference>
<name>J3VTW5_9ENTR</name>
<evidence type="ECO:0000256" key="11">
    <source>
        <dbReference type="ARBA" id="ARBA00022840"/>
    </source>
</evidence>
<protein>
    <recommendedName>
        <fullName evidence="7 18">Dihydrofolate synthase/folylpolyglutamate synthase</fullName>
    </recommendedName>
</protein>
<evidence type="ECO:0000256" key="10">
    <source>
        <dbReference type="ARBA" id="ARBA00022741"/>
    </source>
</evidence>
<evidence type="ECO:0000259" key="20">
    <source>
        <dbReference type="Pfam" id="PF08245"/>
    </source>
</evidence>
<comment type="catalytic activity">
    <reaction evidence="15">
        <text>10-formyltetrahydrofolyl-(gamma-L-Glu)(n) + L-glutamate + ATP = 10-formyltetrahydrofolyl-(gamma-L-Glu)(n+1) + ADP + phosphate + H(+)</text>
        <dbReference type="Rhea" id="RHEA:51904"/>
        <dbReference type="Rhea" id="RHEA-COMP:13088"/>
        <dbReference type="Rhea" id="RHEA-COMP:14300"/>
        <dbReference type="ChEBI" id="CHEBI:15378"/>
        <dbReference type="ChEBI" id="CHEBI:29985"/>
        <dbReference type="ChEBI" id="CHEBI:30616"/>
        <dbReference type="ChEBI" id="CHEBI:43474"/>
        <dbReference type="ChEBI" id="CHEBI:134413"/>
        <dbReference type="ChEBI" id="CHEBI:456216"/>
        <dbReference type="EC" id="6.3.2.17"/>
    </reaction>
</comment>
<dbReference type="GO" id="GO:0046872">
    <property type="term" value="F:metal ion binding"/>
    <property type="evidence" value="ECO:0007669"/>
    <property type="project" value="UniProtKB-KW"/>
</dbReference>
<dbReference type="InterPro" id="IPR036565">
    <property type="entry name" value="Mur-like_cat_sf"/>
</dbReference>
<evidence type="ECO:0000256" key="16">
    <source>
        <dbReference type="ARBA" id="ARBA00049035"/>
    </source>
</evidence>
<dbReference type="InterPro" id="IPR018109">
    <property type="entry name" value="Folylpolyglutamate_synth_CS"/>
</dbReference>
<dbReference type="AlphaFoldDB" id="J3VTW5"/>
<dbReference type="SUPFAM" id="SSF53244">
    <property type="entry name" value="MurD-like peptide ligases, peptide-binding domain"/>
    <property type="match status" value="1"/>
</dbReference>
<gene>
    <name evidence="21" type="ORF">A35E_00170</name>
</gene>
<evidence type="ECO:0000256" key="9">
    <source>
        <dbReference type="ARBA" id="ARBA00022723"/>
    </source>
</evidence>
<comment type="function">
    <text evidence="2 18">Functions in two distinct reactions of the de novo folate biosynthetic pathway. Catalyzes the addition of a glutamate residue to dihydropteroate (7,8-dihydropteroate or H2Pte) to form dihydrofolate (7,8-dihydrofolate monoglutamate or H2Pte-Glu). Also catalyzes successive additions of L-glutamate to tetrahydrofolate or 10-formyltetrahydrofolate or 5,10-methylenetetrahydrofolate, leading to folylpolyglutamate derivatives.</text>
</comment>
<feature type="domain" description="Mur ligase C-terminal" evidence="19">
    <location>
        <begin position="292"/>
        <end position="410"/>
    </location>
</feature>
<dbReference type="PANTHER" id="PTHR11136:SF0">
    <property type="entry name" value="DIHYDROFOLATE SYNTHETASE-RELATED"/>
    <property type="match status" value="1"/>
</dbReference>
<comment type="catalytic activity">
    <reaction evidence="16">
        <text>(6R)-5,10-methylenetetrahydrofolyl-(gamma-L-Glu)(n) + L-glutamate + ATP = (6R)-5,10-methylenetetrahydrofolyl-(gamma-L-Glu)(n+1) + ADP + phosphate + H(+)</text>
        <dbReference type="Rhea" id="RHEA:51912"/>
        <dbReference type="Rhea" id="RHEA-COMP:13257"/>
        <dbReference type="Rhea" id="RHEA-COMP:13258"/>
        <dbReference type="ChEBI" id="CHEBI:15378"/>
        <dbReference type="ChEBI" id="CHEBI:29985"/>
        <dbReference type="ChEBI" id="CHEBI:30616"/>
        <dbReference type="ChEBI" id="CHEBI:43474"/>
        <dbReference type="ChEBI" id="CHEBI:136572"/>
        <dbReference type="ChEBI" id="CHEBI:456216"/>
        <dbReference type="EC" id="6.3.2.17"/>
    </reaction>
</comment>
<comment type="cofactor">
    <cofactor evidence="1">
        <name>Mg(2+)</name>
        <dbReference type="ChEBI" id="CHEBI:18420"/>
    </cofactor>
</comment>
<dbReference type="Pfam" id="PF08245">
    <property type="entry name" value="Mur_ligase_M"/>
    <property type="match status" value="1"/>
</dbReference>
<dbReference type="PROSITE" id="PS01012">
    <property type="entry name" value="FOLYLPOLYGLU_SYNT_2"/>
    <property type="match status" value="1"/>
</dbReference>
<dbReference type="Gene3D" id="3.90.190.20">
    <property type="entry name" value="Mur ligase, C-terminal domain"/>
    <property type="match status" value="1"/>
</dbReference>
<dbReference type="PATRIC" id="fig|134287.3.peg.159"/>
<dbReference type="SUPFAM" id="SSF53623">
    <property type="entry name" value="MurD-like peptide ligases, catalytic domain"/>
    <property type="match status" value="1"/>
</dbReference>
<keyword evidence="8 18" id="KW-0436">Ligase</keyword>
<dbReference type="GO" id="GO:0046654">
    <property type="term" value="P:tetrahydrofolate biosynthetic process"/>
    <property type="evidence" value="ECO:0007669"/>
    <property type="project" value="UniProtKB-UniPathway"/>
</dbReference>
<dbReference type="InterPro" id="IPR036615">
    <property type="entry name" value="Mur_ligase_C_dom_sf"/>
</dbReference>
<dbReference type="Pfam" id="PF02875">
    <property type="entry name" value="Mur_ligase_C"/>
    <property type="match status" value="1"/>
</dbReference>
<accession>J3VTW5</accession>
<evidence type="ECO:0000259" key="19">
    <source>
        <dbReference type="Pfam" id="PF02875"/>
    </source>
</evidence>
<dbReference type="STRING" id="134287.A35E_00170"/>
<comment type="catalytic activity">
    <reaction evidence="17">
        <text>7,8-dihydropteroate + L-glutamate + ATP = 7,8-dihydrofolate + ADP + phosphate + H(+)</text>
        <dbReference type="Rhea" id="RHEA:23584"/>
        <dbReference type="ChEBI" id="CHEBI:15378"/>
        <dbReference type="ChEBI" id="CHEBI:17839"/>
        <dbReference type="ChEBI" id="CHEBI:29985"/>
        <dbReference type="ChEBI" id="CHEBI:30616"/>
        <dbReference type="ChEBI" id="CHEBI:43474"/>
        <dbReference type="ChEBI" id="CHEBI:57451"/>
        <dbReference type="ChEBI" id="CHEBI:456216"/>
        <dbReference type="EC" id="6.3.2.12"/>
    </reaction>
</comment>
<evidence type="ECO:0000256" key="14">
    <source>
        <dbReference type="ARBA" id="ARBA00047493"/>
    </source>
</evidence>
<evidence type="ECO:0000256" key="7">
    <source>
        <dbReference type="ARBA" id="ARBA00019357"/>
    </source>
</evidence>
<comment type="catalytic activity">
    <reaction evidence="14">
        <text>(6S)-5,6,7,8-tetrahydrofolyl-(gamma-L-Glu)(n) + L-glutamate + ATP = (6S)-5,6,7,8-tetrahydrofolyl-(gamma-L-Glu)(n+1) + ADP + phosphate + H(+)</text>
        <dbReference type="Rhea" id="RHEA:10580"/>
        <dbReference type="Rhea" id="RHEA-COMP:14738"/>
        <dbReference type="Rhea" id="RHEA-COMP:14740"/>
        <dbReference type="ChEBI" id="CHEBI:15378"/>
        <dbReference type="ChEBI" id="CHEBI:29985"/>
        <dbReference type="ChEBI" id="CHEBI:30616"/>
        <dbReference type="ChEBI" id="CHEBI:43474"/>
        <dbReference type="ChEBI" id="CHEBI:141005"/>
        <dbReference type="ChEBI" id="CHEBI:456216"/>
        <dbReference type="EC" id="6.3.2.17"/>
    </reaction>
</comment>
<dbReference type="Proteomes" id="UP000003937">
    <property type="component" value="Chromosome"/>
</dbReference>
<dbReference type="InterPro" id="IPR001645">
    <property type="entry name" value="Folylpolyglutamate_synth"/>
</dbReference>
<feature type="domain" description="Mur ligase central" evidence="20">
    <location>
        <begin position="58"/>
        <end position="201"/>
    </location>
</feature>
<evidence type="ECO:0000256" key="8">
    <source>
        <dbReference type="ARBA" id="ARBA00022598"/>
    </source>
</evidence>
<evidence type="ECO:0000256" key="6">
    <source>
        <dbReference type="ARBA" id="ARBA00011245"/>
    </source>
</evidence>
<evidence type="ECO:0000256" key="12">
    <source>
        <dbReference type="ARBA" id="ARBA00022842"/>
    </source>
</evidence>
<evidence type="ECO:0000313" key="21">
    <source>
        <dbReference type="EMBL" id="AFP85481.1"/>
    </source>
</evidence>
<keyword evidence="12" id="KW-0460">Magnesium</keyword>
<proteinExistence type="inferred from homology"/>
<dbReference type="InterPro" id="IPR004101">
    <property type="entry name" value="Mur_ligase_C"/>
</dbReference>
<dbReference type="GO" id="GO:0005737">
    <property type="term" value="C:cytoplasm"/>
    <property type="evidence" value="ECO:0007669"/>
    <property type="project" value="TreeGrafter"/>
</dbReference>
<keyword evidence="11 18" id="KW-0067">ATP-binding</keyword>
<keyword evidence="13" id="KW-0289">Folate biosynthesis</keyword>
<dbReference type="GO" id="GO:0046656">
    <property type="term" value="P:folic acid biosynthetic process"/>
    <property type="evidence" value="ECO:0007669"/>
    <property type="project" value="UniProtKB-KW"/>
</dbReference>
<evidence type="ECO:0000256" key="17">
    <source>
        <dbReference type="ARBA" id="ARBA00049161"/>
    </source>
</evidence>
<reference evidence="21 22" key="1">
    <citation type="journal article" date="2012" name="Mol. Biol. Evol.">
        <title>Genome reduction and co-evolution between the primary and secondary bacterial symbionts of psyllids.</title>
        <authorList>
            <person name="Sloan D.B."/>
            <person name="Moran N.A."/>
        </authorList>
    </citation>
    <scope>NUCLEOTIDE SEQUENCE [LARGE SCALE GENOMIC DNA]</scope>
    <source>
        <strain evidence="21">Hcub_S</strain>
    </source>
</reference>
<evidence type="ECO:0000256" key="4">
    <source>
        <dbReference type="ARBA" id="ARBA00005150"/>
    </source>
</evidence>
<dbReference type="GO" id="GO:0005524">
    <property type="term" value="F:ATP binding"/>
    <property type="evidence" value="ECO:0007669"/>
    <property type="project" value="UniProtKB-KW"/>
</dbReference>
<dbReference type="OrthoDB" id="9809356at2"/>
<dbReference type="PIRSF" id="PIRSF001563">
    <property type="entry name" value="Folylpolyglu_synth"/>
    <property type="match status" value="1"/>
</dbReference>
<evidence type="ECO:0000256" key="15">
    <source>
        <dbReference type="ARBA" id="ARBA00047808"/>
    </source>
</evidence>
<evidence type="ECO:0000256" key="1">
    <source>
        <dbReference type="ARBA" id="ARBA00001946"/>
    </source>
</evidence>
<dbReference type="GO" id="GO:0008841">
    <property type="term" value="F:dihydrofolate synthase activity"/>
    <property type="evidence" value="ECO:0007669"/>
    <property type="project" value="UniProtKB-EC"/>
</dbReference>
<dbReference type="EMBL" id="CP003547">
    <property type="protein sequence ID" value="AFP85481.1"/>
    <property type="molecule type" value="Genomic_DNA"/>
</dbReference>
<dbReference type="NCBIfam" id="TIGR01499">
    <property type="entry name" value="folC"/>
    <property type="match status" value="1"/>
</dbReference>
<organism evidence="21 22">
    <name type="scientific">secondary endosymbiont of Heteropsylla cubana</name>
    <dbReference type="NCBI Taxonomy" id="134287"/>
    <lineage>
        <taxon>Bacteria</taxon>
        <taxon>Pseudomonadati</taxon>
        <taxon>Pseudomonadota</taxon>
        <taxon>Gammaproteobacteria</taxon>
        <taxon>Enterobacterales</taxon>
        <taxon>Enterobacteriaceae</taxon>
        <taxon>aphid secondary symbionts</taxon>
    </lineage>
</organism>
<dbReference type="GO" id="GO:0004326">
    <property type="term" value="F:tetrahydrofolylpolyglutamate synthase activity"/>
    <property type="evidence" value="ECO:0007669"/>
    <property type="project" value="UniProtKB-EC"/>
</dbReference>
<evidence type="ECO:0000256" key="2">
    <source>
        <dbReference type="ARBA" id="ARBA00002714"/>
    </source>
</evidence>
<keyword evidence="10 18" id="KW-0547">Nucleotide-binding</keyword>
<dbReference type="KEGG" id="sehc:A35E_00170"/>
<evidence type="ECO:0000256" key="18">
    <source>
        <dbReference type="PIRNR" id="PIRNR001563"/>
    </source>
</evidence>
<dbReference type="HOGENOM" id="CLU_015869_1_0_6"/>
<comment type="similarity">
    <text evidence="5 18">Belongs to the folylpolyglutamate synthase family.</text>
</comment>
<comment type="pathway">
    <text evidence="3">Cofactor biosynthesis; tetrahydrofolate biosynthesis; 7,8-dihydrofolate from 2-amino-4-hydroxy-6-hydroxymethyl-7,8-dihydropteridine diphosphate and 4-aminobenzoate: step 2/2.</text>
</comment>
<evidence type="ECO:0000256" key="5">
    <source>
        <dbReference type="ARBA" id="ARBA00008276"/>
    </source>
</evidence>
<evidence type="ECO:0000256" key="13">
    <source>
        <dbReference type="ARBA" id="ARBA00022909"/>
    </source>
</evidence>
<comment type="pathway">
    <text evidence="4">Cofactor biosynthesis; tetrahydrofolylpolyglutamate biosynthesis.</text>
</comment>
<evidence type="ECO:0000313" key="22">
    <source>
        <dbReference type="Proteomes" id="UP000003937"/>
    </source>
</evidence>
<comment type="subunit">
    <text evidence="6">Monomer.</text>
</comment>
<dbReference type="Gene3D" id="3.40.1190.10">
    <property type="entry name" value="Mur-like, catalytic domain"/>
    <property type="match status" value="1"/>
</dbReference>
<dbReference type="UniPathway" id="UPA00077">
    <property type="reaction ID" value="UER00157"/>
</dbReference>
<dbReference type="NCBIfam" id="NF008101">
    <property type="entry name" value="PRK10846.1"/>
    <property type="match status" value="1"/>
</dbReference>
<keyword evidence="22" id="KW-1185">Reference proteome</keyword>